<sequence length="511" mass="54690">MIPVSILPLLAVLAGTAQHTNYKHSGLVQASPYQDAAHYALPPNIYNNIPAGLTTPISFRTYPTPTSASASPVKQRDIPSSPAGTEGPTGFDITAPQLNSIYTPGSGLTMAWSNREVAFPDSWVAPQSIMDLITQDANFSNSPLLTKEDIRNLAKIKVQDLRASQQANAIKDSPVLLKSLRLLSWPLSKSDESATTTTTTIGLSANILSDPGFNFFNSVNNNSARLTILGSSGGVLLWTIPADWEYEGEFEIEISTAEGTPGRHTSRSFWILRDAVTRQLNPQYNLPSMDQQQQSLLESKSAAWTKADIHRQKNMGVFLGVAAMMSAFVLVGLGFLVGMYRRKWAAQDTAACAGSGSLPSSRRSSSNLESAATAMACCTAPSDDGIKQTLSTPTTARNWYSAYTSSSAGILTKKQQRQSLLDPIQGDEDAHSSKDLNLNLSEETLRGVTVKDDNDDDEKKVGAESGFIAVGGGGGSASTTLVDESFVDVDLPLYDSGHNDGASTLANEKRS</sequence>
<feature type="signal peptide" evidence="3">
    <location>
        <begin position="1"/>
        <end position="17"/>
    </location>
</feature>
<feature type="region of interest" description="Disordered" evidence="1">
    <location>
        <begin position="64"/>
        <end position="90"/>
    </location>
</feature>
<organism evidence="4 5">
    <name type="scientific">Linnemannia schmuckeri</name>
    <dbReference type="NCBI Taxonomy" id="64567"/>
    <lineage>
        <taxon>Eukaryota</taxon>
        <taxon>Fungi</taxon>
        <taxon>Fungi incertae sedis</taxon>
        <taxon>Mucoromycota</taxon>
        <taxon>Mortierellomycotina</taxon>
        <taxon>Mortierellomycetes</taxon>
        <taxon>Mortierellales</taxon>
        <taxon>Mortierellaceae</taxon>
        <taxon>Linnemannia</taxon>
    </lineage>
</organism>
<protein>
    <submittedName>
        <fullName evidence="4">Uncharacterized protein</fullName>
    </submittedName>
</protein>
<keyword evidence="2" id="KW-0472">Membrane</keyword>
<evidence type="ECO:0000256" key="1">
    <source>
        <dbReference type="SAM" id="MobiDB-lite"/>
    </source>
</evidence>
<keyword evidence="3" id="KW-0732">Signal</keyword>
<keyword evidence="5" id="KW-1185">Reference proteome</keyword>
<reference evidence="4" key="1">
    <citation type="journal article" date="2020" name="Fungal Divers.">
        <title>Resolving the Mortierellaceae phylogeny through synthesis of multi-gene phylogenetics and phylogenomics.</title>
        <authorList>
            <person name="Vandepol N."/>
            <person name="Liber J."/>
            <person name="Desiro A."/>
            <person name="Na H."/>
            <person name="Kennedy M."/>
            <person name="Barry K."/>
            <person name="Grigoriev I.V."/>
            <person name="Miller A.N."/>
            <person name="O'Donnell K."/>
            <person name="Stajich J.E."/>
            <person name="Bonito G."/>
        </authorList>
    </citation>
    <scope>NUCLEOTIDE SEQUENCE</scope>
    <source>
        <strain evidence="4">NRRL 6426</strain>
    </source>
</reference>
<feature type="chain" id="PRO_5040150715" evidence="3">
    <location>
        <begin position="18"/>
        <end position="511"/>
    </location>
</feature>
<evidence type="ECO:0000313" key="4">
    <source>
        <dbReference type="EMBL" id="KAF9147218.1"/>
    </source>
</evidence>
<comment type="caution">
    <text evidence="4">The sequence shown here is derived from an EMBL/GenBank/DDBJ whole genome shotgun (WGS) entry which is preliminary data.</text>
</comment>
<keyword evidence="2" id="KW-1133">Transmembrane helix</keyword>
<evidence type="ECO:0000256" key="2">
    <source>
        <dbReference type="SAM" id="Phobius"/>
    </source>
</evidence>
<dbReference type="AlphaFoldDB" id="A0A9P5RT35"/>
<name>A0A9P5RT35_9FUNG</name>
<dbReference type="EMBL" id="JAAAUQ010000848">
    <property type="protein sequence ID" value="KAF9147218.1"/>
    <property type="molecule type" value="Genomic_DNA"/>
</dbReference>
<gene>
    <name evidence="4" type="ORF">BG015_011177</name>
</gene>
<accession>A0A9P5RT35</accession>
<keyword evidence="2" id="KW-0812">Transmembrane</keyword>
<evidence type="ECO:0000313" key="5">
    <source>
        <dbReference type="Proteomes" id="UP000748756"/>
    </source>
</evidence>
<dbReference type="OrthoDB" id="2440626at2759"/>
<evidence type="ECO:0000256" key="3">
    <source>
        <dbReference type="SAM" id="SignalP"/>
    </source>
</evidence>
<feature type="transmembrane region" description="Helical" evidence="2">
    <location>
        <begin position="315"/>
        <end position="337"/>
    </location>
</feature>
<dbReference type="Proteomes" id="UP000748756">
    <property type="component" value="Unassembled WGS sequence"/>
</dbReference>
<proteinExistence type="predicted"/>